<dbReference type="PANTHER" id="PTHR14218">
    <property type="entry name" value="PROTEASE S8 TRIPEPTIDYL PEPTIDASE I CLN2"/>
    <property type="match status" value="1"/>
</dbReference>
<evidence type="ECO:0000313" key="5">
    <source>
        <dbReference type="Proteomes" id="UP001500037"/>
    </source>
</evidence>
<dbReference type="InterPro" id="IPR036852">
    <property type="entry name" value="Peptidase_S8/S53_dom_sf"/>
</dbReference>
<dbReference type="PROSITE" id="PS51695">
    <property type="entry name" value="SEDOLISIN"/>
    <property type="match status" value="1"/>
</dbReference>
<dbReference type="InterPro" id="IPR003610">
    <property type="entry name" value="CBM5/12"/>
</dbReference>
<reference evidence="5" key="1">
    <citation type="journal article" date="2019" name="Int. J. Syst. Evol. Microbiol.">
        <title>The Global Catalogue of Microorganisms (GCM) 10K type strain sequencing project: providing services to taxonomists for standard genome sequencing and annotation.</title>
        <authorList>
            <consortium name="The Broad Institute Genomics Platform"/>
            <consortium name="The Broad Institute Genome Sequencing Center for Infectious Disease"/>
            <person name="Wu L."/>
            <person name="Ma J."/>
        </authorList>
    </citation>
    <scope>NUCLEOTIDE SEQUENCE [LARGE SCALE GENOMIC DNA]</scope>
    <source>
        <strain evidence="5">JCM 13004</strain>
    </source>
</reference>
<dbReference type="InterPro" id="IPR015919">
    <property type="entry name" value="Cadherin-like_sf"/>
</dbReference>
<feature type="chain" id="PRO_5045981404" description="Peptidase S53 domain-containing protein" evidence="2">
    <location>
        <begin position="39"/>
        <end position="736"/>
    </location>
</feature>
<dbReference type="SUPFAM" id="SSF52743">
    <property type="entry name" value="Subtilisin-like"/>
    <property type="match status" value="1"/>
</dbReference>
<dbReference type="Proteomes" id="UP001500037">
    <property type="component" value="Unassembled WGS sequence"/>
</dbReference>
<gene>
    <name evidence="4" type="ORF">GCM10009665_18570</name>
</gene>
<dbReference type="InterPro" id="IPR030400">
    <property type="entry name" value="Sedolisin_dom"/>
</dbReference>
<protein>
    <recommendedName>
        <fullName evidence="3">Peptidase S53 domain-containing protein</fullName>
    </recommendedName>
</protein>
<keyword evidence="5" id="KW-1185">Reference proteome</keyword>
<dbReference type="CDD" id="cd12215">
    <property type="entry name" value="ChiC_BD"/>
    <property type="match status" value="1"/>
</dbReference>
<name>A0ABP4GL41_9ACTN</name>
<dbReference type="SUPFAM" id="SSF49313">
    <property type="entry name" value="Cadherin-like"/>
    <property type="match status" value="3"/>
</dbReference>
<dbReference type="Pfam" id="PF05345">
    <property type="entry name" value="He_PIG"/>
    <property type="match status" value="3"/>
</dbReference>
<dbReference type="EMBL" id="BAAALF010000022">
    <property type="protein sequence ID" value="GAA1228435.1"/>
    <property type="molecule type" value="Genomic_DNA"/>
</dbReference>
<dbReference type="SMART" id="SM00495">
    <property type="entry name" value="ChtBD3"/>
    <property type="match status" value="1"/>
</dbReference>
<dbReference type="SUPFAM" id="SSF51055">
    <property type="entry name" value="Carbohydrate binding domain"/>
    <property type="match status" value="1"/>
</dbReference>
<organism evidence="4 5">
    <name type="scientific">Kitasatospora nipponensis</name>
    <dbReference type="NCBI Taxonomy" id="258049"/>
    <lineage>
        <taxon>Bacteria</taxon>
        <taxon>Bacillati</taxon>
        <taxon>Actinomycetota</taxon>
        <taxon>Actinomycetes</taxon>
        <taxon>Kitasatosporales</taxon>
        <taxon>Streptomycetaceae</taxon>
        <taxon>Kitasatospora</taxon>
    </lineage>
</organism>
<dbReference type="InterPro" id="IPR036573">
    <property type="entry name" value="CBM_sf_5/12"/>
</dbReference>
<feature type="signal peptide" evidence="2">
    <location>
        <begin position="1"/>
        <end position="38"/>
    </location>
</feature>
<proteinExistence type="predicted"/>
<keyword evidence="1" id="KW-0378">Hydrolase</keyword>
<dbReference type="Gene3D" id="2.10.10.20">
    <property type="entry name" value="Carbohydrate-binding module superfamily 5/12"/>
    <property type="match status" value="1"/>
</dbReference>
<sequence>MDTHHSERRARSALLAPLSVMGLLVTMMSGAFAGSAVAAPTAPAAAPSGVTVARSCAVPTHPGELACLALRRTDLRAQLAPAAPSGYGPSDLASAYNLPAGGSGQTVAIVDAQDDPNAESDLATYRSSYGLPACTTANGCFRKIDEHGGTSYPTPDSGWAGEISLDVDMVSAVCPSCHILLVEAASANVSDLGTAVNQAVAQGAKFVSNSYGGSEDSSVASSDSSYFNHPGVAITVSTGDSDTGAEYPATSQYVTAVGGTALSRSSNARGWNETVWKTSSSEGTGSGCSAYIAKPSWQHDTGCSRRMEADVSAVADPATGVAVYQTYGGNGWAVYGGTSAASPIIASVWALAGAPTAGDRAAQYPYNHTGSFNDVTSGSNGSCSVSYFCNAGAGYDGPTGWGTPNGTSGFAAGTTSSETVTVTNPGSQSTKGGSAVSLQISATDSAGKSLTYSASGLPAGLSISTAGLITGTPNTAGTSSVTVTATSGTASGSTTFSWTVGSGGTGETVTLRNPGSQSGSVGTAVSLQVNGSDSAGNALSYSASGLPAGLSISTAGLITGTPSAAGTSSVTVTATSGTASGSTTFGWTITSGGVETVTVGNPGSQSGTVGTAVSLQVSASDSAGNALSYSAGGLPAGLSISTTGLITGTPSAAGTSSVTVTATSGTASGSTTFSWTITSGGGGGCSGVPAWSVSTSYVPGDQVSYNGHKWLSTWYSTGATPGAPASWAVWSDQGAC</sequence>
<evidence type="ECO:0000313" key="4">
    <source>
        <dbReference type="EMBL" id="GAA1228435.1"/>
    </source>
</evidence>
<dbReference type="CDD" id="cd04056">
    <property type="entry name" value="Peptidases_S53"/>
    <property type="match status" value="1"/>
</dbReference>
<accession>A0ABP4GL41</accession>
<keyword evidence="2" id="KW-0732">Signal</keyword>
<evidence type="ECO:0000256" key="2">
    <source>
        <dbReference type="SAM" id="SignalP"/>
    </source>
</evidence>
<comment type="caution">
    <text evidence="4">The sequence shown here is derived from an EMBL/GenBank/DDBJ whole genome shotgun (WGS) entry which is preliminary data.</text>
</comment>
<dbReference type="Gene3D" id="2.60.40.10">
    <property type="entry name" value="Immunoglobulins"/>
    <property type="match status" value="3"/>
</dbReference>
<dbReference type="InterPro" id="IPR013783">
    <property type="entry name" value="Ig-like_fold"/>
</dbReference>
<evidence type="ECO:0000259" key="3">
    <source>
        <dbReference type="PROSITE" id="PS51695"/>
    </source>
</evidence>
<dbReference type="InterPro" id="IPR050819">
    <property type="entry name" value="Tripeptidyl-peptidase_I"/>
</dbReference>
<dbReference type="PANTHER" id="PTHR14218:SF15">
    <property type="entry name" value="TRIPEPTIDYL-PEPTIDASE 1"/>
    <property type="match status" value="1"/>
</dbReference>
<dbReference type="Gene3D" id="3.40.50.200">
    <property type="entry name" value="Peptidase S8/S53 domain"/>
    <property type="match status" value="1"/>
</dbReference>
<feature type="domain" description="Peptidase S53" evidence="3">
    <location>
        <begin position="86"/>
        <end position="416"/>
    </location>
</feature>
<evidence type="ECO:0000256" key="1">
    <source>
        <dbReference type="ARBA" id="ARBA00022801"/>
    </source>
</evidence>